<dbReference type="Proteomes" id="UP000230956">
    <property type="component" value="Unassembled WGS sequence"/>
</dbReference>
<gene>
    <name evidence="2" type="ORF">COY37_03880</name>
</gene>
<dbReference type="InterPro" id="IPR003708">
    <property type="entry name" value="SecB"/>
</dbReference>
<comment type="caution">
    <text evidence="2">The sequence shown here is derived from an EMBL/GenBank/DDBJ whole genome shotgun (WGS) entry which is preliminary data.</text>
</comment>
<dbReference type="PANTHER" id="PTHR36918:SF1">
    <property type="entry name" value="PROTEIN-EXPORT PROTEIN SECB"/>
    <property type="match status" value="1"/>
</dbReference>
<name>A0A2M7T9M7_9ACTN</name>
<protein>
    <recommendedName>
        <fullName evidence="4">Preprotein translocase subunit SecB</fullName>
    </recommendedName>
</protein>
<dbReference type="GO" id="GO:0051262">
    <property type="term" value="P:protein tetramerization"/>
    <property type="evidence" value="ECO:0007669"/>
    <property type="project" value="InterPro"/>
</dbReference>
<dbReference type="EMBL" id="PFNG01000092">
    <property type="protein sequence ID" value="PIZ40372.1"/>
    <property type="molecule type" value="Genomic_DNA"/>
</dbReference>
<proteinExistence type="inferred from homology"/>
<reference evidence="3" key="1">
    <citation type="submission" date="2017-09" db="EMBL/GenBank/DDBJ databases">
        <title>Depth-based differentiation of microbial function through sediment-hosted aquifers and enrichment of novel symbionts in the deep terrestrial subsurface.</title>
        <authorList>
            <person name="Probst A.J."/>
            <person name="Ladd B."/>
            <person name="Jarett J.K."/>
            <person name="Geller-Mcgrath D.E."/>
            <person name="Sieber C.M.K."/>
            <person name="Emerson J.B."/>
            <person name="Anantharaman K."/>
            <person name="Thomas B.C."/>
            <person name="Malmstrom R."/>
            <person name="Stieglmeier M."/>
            <person name="Klingl A."/>
            <person name="Woyke T."/>
            <person name="Ryan C.M."/>
            <person name="Banfield J.F."/>
        </authorList>
    </citation>
    <scope>NUCLEOTIDE SEQUENCE [LARGE SCALE GENOMIC DNA]</scope>
</reference>
<organism evidence="2 3">
    <name type="scientific">Candidatus Aquicultor secundus</name>
    <dbReference type="NCBI Taxonomy" id="1973895"/>
    <lineage>
        <taxon>Bacteria</taxon>
        <taxon>Bacillati</taxon>
        <taxon>Actinomycetota</taxon>
        <taxon>Candidatus Aquicultoria</taxon>
        <taxon>Candidatus Aquicultorales</taxon>
        <taxon>Candidatus Aquicultoraceae</taxon>
        <taxon>Candidatus Aquicultor</taxon>
    </lineage>
</organism>
<dbReference type="Gene3D" id="3.10.420.10">
    <property type="entry name" value="SecB-like"/>
    <property type="match status" value="1"/>
</dbReference>
<evidence type="ECO:0008006" key="4">
    <source>
        <dbReference type="Google" id="ProtNLM"/>
    </source>
</evidence>
<sequence length="152" mass="16915">MAEGIIAKLKMLDYTIFKLAFEVSPAFQKEPSQVELGLDSNVGINKDNELNYRIDIIIKINEDELAYEEAGFRLSAELAGIFEFAPETTKEEIDKMIGLNGLSMLFSTARGVIAQLTAQSPIGKFVLPSVNIAEFLRQRAEELAKEAESKKK</sequence>
<dbReference type="InterPro" id="IPR035958">
    <property type="entry name" value="SecB-like_sf"/>
</dbReference>
<comment type="similarity">
    <text evidence="1">Belongs to the SecB family.</text>
</comment>
<dbReference type="SUPFAM" id="SSF54611">
    <property type="entry name" value="SecB-like"/>
    <property type="match status" value="1"/>
</dbReference>
<accession>A0A2M7T9M7</accession>
<dbReference type="GO" id="GO:0015031">
    <property type="term" value="P:protein transport"/>
    <property type="evidence" value="ECO:0007669"/>
    <property type="project" value="InterPro"/>
</dbReference>
<evidence type="ECO:0000313" key="2">
    <source>
        <dbReference type="EMBL" id="PIZ40372.1"/>
    </source>
</evidence>
<evidence type="ECO:0000256" key="1">
    <source>
        <dbReference type="ARBA" id="ARBA00009990"/>
    </source>
</evidence>
<dbReference type="PANTHER" id="PTHR36918">
    <property type="match status" value="1"/>
</dbReference>
<dbReference type="RefSeq" id="WP_286976221.1">
    <property type="nucleotide sequence ID" value="NZ_PEXG01000238.1"/>
</dbReference>
<dbReference type="GO" id="GO:0051082">
    <property type="term" value="F:unfolded protein binding"/>
    <property type="evidence" value="ECO:0007669"/>
    <property type="project" value="InterPro"/>
</dbReference>
<dbReference type="AlphaFoldDB" id="A0A2M7T9M7"/>
<dbReference type="Pfam" id="PF02556">
    <property type="entry name" value="SecB"/>
    <property type="match status" value="1"/>
</dbReference>
<evidence type="ECO:0000313" key="3">
    <source>
        <dbReference type="Proteomes" id="UP000230956"/>
    </source>
</evidence>